<organism evidence="1 2">
    <name type="scientific">Cymbomonas tetramitiformis</name>
    <dbReference type="NCBI Taxonomy" id="36881"/>
    <lineage>
        <taxon>Eukaryota</taxon>
        <taxon>Viridiplantae</taxon>
        <taxon>Chlorophyta</taxon>
        <taxon>Pyramimonadophyceae</taxon>
        <taxon>Pyramimonadales</taxon>
        <taxon>Pyramimonadaceae</taxon>
        <taxon>Cymbomonas</taxon>
    </lineage>
</organism>
<gene>
    <name evidence="1" type="ORF">CYMTET_6749</name>
</gene>
<accession>A0AAE0GWU8</accession>
<sequence length="108" mass="11773">MDLVEVGVPRMEYIKGALLLVPNALSRRPDFKDKDVRDGLKEAGVIDPTSDLPKNPLATLESKYFSSAPPAAHPHWAQTIDSWLSAVETLSMAEQAMDLGETIALEAL</sequence>
<protein>
    <submittedName>
        <fullName evidence="1">Uncharacterized protein</fullName>
    </submittedName>
</protein>
<evidence type="ECO:0000313" key="2">
    <source>
        <dbReference type="Proteomes" id="UP001190700"/>
    </source>
</evidence>
<comment type="caution">
    <text evidence="1">The sequence shown here is derived from an EMBL/GenBank/DDBJ whole genome shotgun (WGS) entry which is preliminary data.</text>
</comment>
<proteinExistence type="predicted"/>
<reference evidence="1 2" key="1">
    <citation type="journal article" date="2015" name="Genome Biol. Evol.">
        <title>Comparative Genomics of a Bacterivorous Green Alga Reveals Evolutionary Causalities and Consequences of Phago-Mixotrophic Mode of Nutrition.</title>
        <authorList>
            <person name="Burns J.A."/>
            <person name="Paasch A."/>
            <person name="Narechania A."/>
            <person name="Kim E."/>
        </authorList>
    </citation>
    <scope>NUCLEOTIDE SEQUENCE [LARGE SCALE GENOMIC DNA]</scope>
    <source>
        <strain evidence="1 2">PLY_AMNH</strain>
    </source>
</reference>
<dbReference type="EMBL" id="LGRX02001722">
    <property type="protein sequence ID" value="KAK3285660.1"/>
    <property type="molecule type" value="Genomic_DNA"/>
</dbReference>
<dbReference type="Proteomes" id="UP001190700">
    <property type="component" value="Unassembled WGS sequence"/>
</dbReference>
<name>A0AAE0GWU8_9CHLO</name>
<dbReference type="AlphaFoldDB" id="A0AAE0GWU8"/>
<evidence type="ECO:0000313" key="1">
    <source>
        <dbReference type="EMBL" id="KAK3285660.1"/>
    </source>
</evidence>
<keyword evidence="2" id="KW-1185">Reference proteome</keyword>